<protein>
    <recommendedName>
        <fullName evidence="2">L-rhamnose mutarotase</fullName>
    </recommendedName>
</protein>
<evidence type="ECO:0008006" key="2">
    <source>
        <dbReference type="Google" id="ProtNLM"/>
    </source>
</evidence>
<dbReference type="Gene3D" id="3.30.70.100">
    <property type="match status" value="1"/>
</dbReference>
<organism evidence="1">
    <name type="scientific">Pyrodinium bahamense</name>
    <dbReference type="NCBI Taxonomy" id="73915"/>
    <lineage>
        <taxon>Eukaryota</taxon>
        <taxon>Sar</taxon>
        <taxon>Alveolata</taxon>
        <taxon>Dinophyceae</taxon>
        <taxon>Gonyaulacales</taxon>
        <taxon>Pyrocystaceae</taxon>
        <taxon>Pyrodinium</taxon>
    </lineage>
</organism>
<accession>A0A7S0FAL7</accession>
<dbReference type="GO" id="GO:0016857">
    <property type="term" value="F:racemase and epimerase activity, acting on carbohydrates and derivatives"/>
    <property type="evidence" value="ECO:0007669"/>
    <property type="project" value="InterPro"/>
</dbReference>
<sequence length="165" mass="18166">MAIGRTSLVASVAACVAAFAAGLLLGSRLSAGKEKRRKRTMLQATVRPDRVALYRRHHSGVWPEVQEGLAAAGVETISIWADPNDQCRLFMYLEQAEDCDDLSAGSAYRAKPKVAEWEECMEKEFHAGWTPLDEWYTLKAAGSRCVQLSTNSLPPCYDILMGDGK</sequence>
<dbReference type="InterPro" id="IPR011008">
    <property type="entry name" value="Dimeric_a/b-barrel"/>
</dbReference>
<dbReference type="AlphaFoldDB" id="A0A7S0FAL7"/>
<reference evidence="1" key="1">
    <citation type="submission" date="2021-01" db="EMBL/GenBank/DDBJ databases">
        <authorList>
            <person name="Corre E."/>
            <person name="Pelletier E."/>
            <person name="Niang G."/>
            <person name="Scheremetjew M."/>
            <person name="Finn R."/>
            <person name="Kale V."/>
            <person name="Holt S."/>
            <person name="Cochrane G."/>
            <person name="Meng A."/>
            <person name="Brown T."/>
            <person name="Cohen L."/>
        </authorList>
    </citation>
    <scope>NUCLEOTIDE SEQUENCE</scope>
    <source>
        <strain evidence="1">Pbaha01</strain>
    </source>
</reference>
<dbReference type="PANTHER" id="PTHR43239:SF1">
    <property type="entry name" value="UPF0734 PROTEIN DDB_G0273871_DDB_G0273177"/>
    <property type="match status" value="1"/>
</dbReference>
<dbReference type="Pfam" id="PF05336">
    <property type="entry name" value="rhaM"/>
    <property type="match status" value="1"/>
</dbReference>
<dbReference type="SUPFAM" id="SSF54909">
    <property type="entry name" value="Dimeric alpha+beta barrel"/>
    <property type="match status" value="1"/>
</dbReference>
<dbReference type="EMBL" id="HBEG01007062">
    <property type="protein sequence ID" value="CAD8348438.1"/>
    <property type="molecule type" value="Transcribed_RNA"/>
</dbReference>
<dbReference type="PANTHER" id="PTHR43239">
    <property type="entry name" value="UPF0734 PROTEIN DDB_G0273871/DDB_G0273177"/>
    <property type="match status" value="1"/>
</dbReference>
<dbReference type="InterPro" id="IPR052996">
    <property type="entry name" value="Carb_Metab_Mutarotase"/>
</dbReference>
<evidence type="ECO:0000313" key="1">
    <source>
        <dbReference type="EMBL" id="CAD8348438.1"/>
    </source>
</evidence>
<dbReference type="InterPro" id="IPR008000">
    <property type="entry name" value="Rham/fucose_mutarotase"/>
</dbReference>
<proteinExistence type="predicted"/>
<name>A0A7S0FAL7_9DINO</name>
<gene>
    <name evidence="1" type="ORF">PBAH0796_LOCUS4177</name>
</gene>